<comment type="caution">
    <text evidence="1">The sequence shown here is derived from an EMBL/GenBank/DDBJ whole genome shotgun (WGS) entry which is preliminary data.</text>
</comment>
<accession>A0A8T1JM06</accession>
<sequence>MVRDLIRGRQAIFNTTTARDETQATALGERLGITRLELSRAAPISIQAPTNAAFWFLERASLSRATAIGCRHASCTATGSTSNAEGLGDSSSCSGRKYPAGPYDVSPIVVVPSPALGAFAGTTSDGSFKLDLGLSLGHDSPCSNCYSSAGPSEASPTVAVPSSVLRELAGTAGDGSLELAPGASSAMPLASGVRGDTDGVSGDSSYAKRTPSTRFYVCCQVIPVVGFRRHFKKILPWLAHTRTSSLR</sequence>
<organism evidence="1 2">
    <name type="scientific">Phytophthora cactorum</name>
    <dbReference type="NCBI Taxonomy" id="29920"/>
    <lineage>
        <taxon>Eukaryota</taxon>
        <taxon>Sar</taxon>
        <taxon>Stramenopiles</taxon>
        <taxon>Oomycota</taxon>
        <taxon>Peronosporomycetes</taxon>
        <taxon>Peronosporales</taxon>
        <taxon>Peronosporaceae</taxon>
        <taxon>Phytophthora</taxon>
    </lineage>
</organism>
<reference evidence="1" key="1">
    <citation type="submission" date="2018-10" db="EMBL/GenBank/DDBJ databases">
        <title>Effector identification in a new, highly contiguous assembly of the strawberry crown rot pathogen Phytophthora cactorum.</title>
        <authorList>
            <person name="Armitage A.D."/>
            <person name="Nellist C.F."/>
            <person name="Bates H."/>
            <person name="Vickerstaff R.J."/>
            <person name="Harrison R.J."/>
        </authorList>
    </citation>
    <scope>NUCLEOTIDE SEQUENCE</scope>
    <source>
        <strain evidence="1">4040</strain>
    </source>
</reference>
<dbReference type="AlphaFoldDB" id="A0A8T1JM06"/>
<evidence type="ECO:0000313" key="2">
    <source>
        <dbReference type="Proteomes" id="UP000736787"/>
    </source>
</evidence>
<dbReference type="Proteomes" id="UP000736787">
    <property type="component" value="Unassembled WGS sequence"/>
</dbReference>
<proteinExistence type="predicted"/>
<gene>
    <name evidence="1" type="ORF">PC117_g25898</name>
</gene>
<protein>
    <submittedName>
        <fullName evidence="1">Uncharacterized protein</fullName>
    </submittedName>
</protein>
<name>A0A8T1JM06_9STRA</name>
<evidence type="ECO:0000313" key="1">
    <source>
        <dbReference type="EMBL" id="KAG2884006.1"/>
    </source>
</evidence>
<dbReference type="VEuPathDB" id="FungiDB:PC110_g23022"/>
<dbReference type="EMBL" id="RCMK01002166">
    <property type="protein sequence ID" value="KAG2884006.1"/>
    <property type="molecule type" value="Genomic_DNA"/>
</dbReference>